<name>A0A4R6U766_9BACI</name>
<feature type="transmembrane region" description="Helical" evidence="8">
    <location>
        <begin position="267"/>
        <end position="287"/>
    </location>
</feature>
<dbReference type="Proteomes" id="UP000295632">
    <property type="component" value="Unassembled WGS sequence"/>
</dbReference>
<accession>A0A4R6U766</accession>
<evidence type="ECO:0000256" key="1">
    <source>
        <dbReference type="ARBA" id="ARBA00004429"/>
    </source>
</evidence>
<dbReference type="GO" id="GO:0005886">
    <property type="term" value="C:plasma membrane"/>
    <property type="evidence" value="ECO:0007669"/>
    <property type="project" value="UniProtKB-SubCell"/>
</dbReference>
<evidence type="ECO:0000313" key="11">
    <source>
        <dbReference type="Proteomes" id="UP000295632"/>
    </source>
</evidence>
<comment type="subcellular location">
    <subcellularLocation>
        <location evidence="1">Cell inner membrane</location>
        <topology evidence="1">Multi-pass membrane protein</topology>
    </subcellularLocation>
</comment>
<gene>
    <name evidence="10" type="ORF">EV213_102202</name>
</gene>
<feature type="transmembrane region" description="Helical" evidence="8">
    <location>
        <begin position="293"/>
        <end position="315"/>
    </location>
</feature>
<feature type="domain" description="Major facilitator superfamily (MFS) profile" evidence="9">
    <location>
        <begin position="1"/>
        <end position="185"/>
    </location>
</feature>
<dbReference type="AlphaFoldDB" id="A0A4R6U766"/>
<keyword evidence="5 8" id="KW-0812">Transmembrane</keyword>
<dbReference type="GO" id="GO:0015528">
    <property type="term" value="F:lactose:proton symporter activity"/>
    <property type="evidence" value="ECO:0007669"/>
    <property type="project" value="TreeGrafter"/>
</dbReference>
<feature type="transmembrane region" description="Helical" evidence="8">
    <location>
        <begin position="46"/>
        <end position="65"/>
    </location>
</feature>
<feature type="transmembrane region" description="Helical" evidence="8">
    <location>
        <begin position="238"/>
        <end position="255"/>
    </location>
</feature>
<dbReference type="SUPFAM" id="SSF103473">
    <property type="entry name" value="MFS general substrate transporter"/>
    <property type="match status" value="1"/>
</dbReference>
<evidence type="ECO:0000256" key="8">
    <source>
        <dbReference type="SAM" id="Phobius"/>
    </source>
</evidence>
<dbReference type="OrthoDB" id="1650886at2"/>
<feature type="domain" description="Major facilitator superfamily (MFS) profile" evidence="9">
    <location>
        <begin position="198"/>
        <end position="394"/>
    </location>
</feature>
<feature type="transmembrane region" description="Helical" evidence="8">
    <location>
        <begin position="72"/>
        <end position="91"/>
    </location>
</feature>
<feature type="transmembrane region" description="Helical" evidence="8">
    <location>
        <begin position="199"/>
        <end position="218"/>
    </location>
</feature>
<comment type="caution">
    <text evidence="10">The sequence shown here is derived from an EMBL/GenBank/DDBJ whole genome shotgun (WGS) entry which is preliminary data.</text>
</comment>
<evidence type="ECO:0000256" key="4">
    <source>
        <dbReference type="ARBA" id="ARBA00022519"/>
    </source>
</evidence>
<feature type="transmembrane region" description="Helical" evidence="8">
    <location>
        <begin position="327"/>
        <end position="351"/>
    </location>
</feature>
<dbReference type="InterPro" id="IPR024989">
    <property type="entry name" value="MFS_assoc_dom"/>
</dbReference>
<dbReference type="GO" id="GO:0030395">
    <property type="term" value="F:lactose binding"/>
    <property type="evidence" value="ECO:0007669"/>
    <property type="project" value="TreeGrafter"/>
</dbReference>
<feature type="transmembrane region" description="Helical" evidence="8">
    <location>
        <begin position="161"/>
        <end position="178"/>
    </location>
</feature>
<dbReference type="Pfam" id="PF12832">
    <property type="entry name" value="MFS_1_like"/>
    <property type="match status" value="1"/>
</dbReference>
<keyword evidence="4" id="KW-0997">Cell inner membrane</keyword>
<evidence type="ECO:0000256" key="6">
    <source>
        <dbReference type="ARBA" id="ARBA00022989"/>
    </source>
</evidence>
<dbReference type="EMBL" id="SNYJ01000002">
    <property type="protein sequence ID" value="TDQ42171.1"/>
    <property type="molecule type" value="Genomic_DNA"/>
</dbReference>
<dbReference type="InterPro" id="IPR020846">
    <property type="entry name" value="MFS_dom"/>
</dbReference>
<evidence type="ECO:0000256" key="5">
    <source>
        <dbReference type="ARBA" id="ARBA00022692"/>
    </source>
</evidence>
<evidence type="ECO:0000256" key="3">
    <source>
        <dbReference type="ARBA" id="ARBA00022475"/>
    </source>
</evidence>
<protein>
    <recommendedName>
        <fullName evidence="9">Major facilitator superfamily (MFS) profile domain-containing protein</fullName>
    </recommendedName>
</protein>
<keyword evidence="6 8" id="KW-1133">Transmembrane helix</keyword>
<feature type="transmembrane region" description="Helical" evidence="8">
    <location>
        <begin position="97"/>
        <end position="117"/>
    </location>
</feature>
<dbReference type="PROSITE" id="PS50850">
    <property type="entry name" value="MFS"/>
    <property type="match status" value="2"/>
</dbReference>
<dbReference type="RefSeq" id="WP_133579057.1">
    <property type="nucleotide sequence ID" value="NZ_SNYJ01000002.1"/>
</dbReference>
<dbReference type="InterPro" id="IPR036259">
    <property type="entry name" value="MFS_trans_sf"/>
</dbReference>
<keyword evidence="3" id="KW-1003">Cell membrane</keyword>
<dbReference type="PANTHER" id="PTHR23522:SF10">
    <property type="entry name" value="3-PHENYLPROPIONIC ACID TRANSPORTER-RELATED"/>
    <property type="match status" value="1"/>
</dbReference>
<keyword evidence="11" id="KW-1185">Reference proteome</keyword>
<feature type="transmembrane region" description="Helical" evidence="8">
    <location>
        <begin position="12"/>
        <end position="34"/>
    </location>
</feature>
<evidence type="ECO:0000256" key="2">
    <source>
        <dbReference type="ARBA" id="ARBA00022448"/>
    </source>
</evidence>
<sequence length="394" mass="43456">MSPFFSNQVYMLRVFLFFFHSVATLITSFLPIYFQASSLDGTQIGILMAVGPFVSILSQPFWGYLSDKLSTVKYILLFCLFCLFIGTVVLFQTDTFYILIGSTALFFFFMSPIGGLSDSLAVKTAHKEGISFGSIRTFGSLGFAITALIGGEILQLAGVETLVYLLLGYILIAMLFSMKISDVKQVKTPLTLLSASKQLGIPTFWLFLLVVTLVTIPHRTNDTYLGIYVKALGGDESFIGWAWFIAVLSEALVYATSHLWMHRLSELTWILGASLLFSLRWILLSFLSDPLHLIALQCLHGVTFGVFYICAFQFITKLVPAHLQGSGHLLFITVFFGLSGMIGSLGGGFVIETFSPSVLYFIMGLSSVIGSIAIVLFRRYASVRQSTIGRSTSI</sequence>
<evidence type="ECO:0000313" key="10">
    <source>
        <dbReference type="EMBL" id="TDQ42171.1"/>
    </source>
</evidence>
<evidence type="ECO:0000259" key="9">
    <source>
        <dbReference type="PROSITE" id="PS50850"/>
    </source>
</evidence>
<evidence type="ECO:0000256" key="7">
    <source>
        <dbReference type="ARBA" id="ARBA00023136"/>
    </source>
</evidence>
<keyword evidence="7 8" id="KW-0472">Membrane</keyword>
<feature type="transmembrane region" description="Helical" evidence="8">
    <location>
        <begin position="357"/>
        <end position="377"/>
    </location>
</feature>
<organism evidence="10 11">
    <name type="scientific">Aureibacillus halotolerans</name>
    <dbReference type="NCBI Taxonomy" id="1508390"/>
    <lineage>
        <taxon>Bacteria</taxon>
        <taxon>Bacillati</taxon>
        <taxon>Bacillota</taxon>
        <taxon>Bacilli</taxon>
        <taxon>Bacillales</taxon>
        <taxon>Bacillaceae</taxon>
        <taxon>Aureibacillus</taxon>
    </lineage>
</organism>
<dbReference type="PIRSF" id="PIRSF004925">
    <property type="entry name" value="HcaT"/>
    <property type="match status" value="1"/>
</dbReference>
<dbReference type="PANTHER" id="PTHR23522">
    <property type="entry name" value="BLL5896 PROTEIN"/>
    <property type="match status" value="1"/>
</dbReference>
<feature type="transmembrane region" description="Helical" evidence="8">
    <location>
        <begin position="129"/>
        <end position="149"/>
    </location>
</feature>
<reference evidence="10 11" key="1">
    <citation type="submission" date="2019-03" db="EMBL/GenBank/DDBJ databases">
        <title>Genomic Encyclopedia of Type Strains, Phase IV (KMG-IV): sequencing the most valuable type-strain genomes for metagenomic binning, comparative biology and taxonomic classification.</title>
        <authorList>
            <person name="Goeker M."/>
        </authorList>
    </citation>
    <scope>NUCLEOTIDE SEQUENCE [LARGE SCALE GENOMIC DNA]</scope>
    <source>
        <strain evidence="10 11">DSM 28697</strain>
    </source>
</reference>
<dbReference type="Gene3D" id="1.20.1250.20">
    <property type="entry name" value="MFS general substrate transporter like domains"/>
    <property type="match status" value="2"/>
</dbReference>
<proteinExistence type="predicted"/>
<keyword evidence="2" id="KW-0813">Transport</keyword>
<dbReference type="InterPro" id="IPR026032">
    <property type="entry name" value="HcaT-like"/>
</dbReference>